<dbReference type="InterPro" id="IPR000030">
    <property type="entry name" value="PPE_dom"/>
</dbReference>
<dbReference type="Proteomes" id="UP000467236">
    <property type="component" value="Chromosome"/>
</dbReference>
<dbReference type="KEGG" id="mshj:MSHI_37870"/>
<organism evidence="4 5">
    <name type="scientific">Mycobacterium shinjukuense</name>
    <dbReference type="NCBI Taxonomy" id="398694"/>
    <lineage>
        <taxon>Bacteria</taxon>
        <taxon>Bacillati</taxon>
        <taxon>Actinomycetota</taxon>
        <taxon>Actinomycetes</taxon>
        <taxon>Mycobacteriales</taxon>
        <taxon>Mycobacteriaceae</taxon>
        <taxon>Mycobacterium</taxon>
    </lineage>
</organism>
<feature type="domain" description="PPE" evidence="3">
    <location>
        <begin position="1"/>
        <end position="99"/>
    </location>
</feature>
<evidence type="ECO:0000313" key="5">
    <source>
        <dbReference type="Proteomes" id="UP000467236"/>
    </source>
</evidence>
<dbReference type="Gene3D" id="1.20.1260.20">
    <property type="entry name" value="PPE superfamily"/>
    <property type="match status" value="1"/>
</dbReference>
<evidence type="ECO:0000256" key="2">
    <source>
        <dbReference type="SAM" id="MobiDB-lite"/>
    </source>
</evidence>
<dbReference type="Pfam" id="PF00823">
    <property type="entry name" value="PPE"/>
    <property type="match status" value="1"/>
</dbReference>
<evidence type="ECO:0000256" key="1">
    <source>
        <dbReference type="ARBA" id="ARBA00010652"/>
    </source>
</evidence>
<keyword evidence="5" id="KW-1185">Reference proteome</keyword>
<dbReference type="InterPro" id="IPR038332">
    <property type="entry name" value="PPE_sf"/>
</dbReference>
<dbReference type="PANTHER" id="PTHR46766:SF1">
    <property type="entry name" value="GLUTAMINE-RICH PROTEIN 2"/>
    <property type="match status" value="1"/>
</dbReference>
<dbReference type="GO" id="GO:0052572">
    <property type="term" value="P:response to host immune response"/>
    <property type="evidence" value="ECO:0007669"/>
    <property type="project" value="TreeGrafter"/>
</dbReference>
<feature type="region of interest" description="Disordered" evidence="2">
    <location>
        <begin position="113"/>
        <end position="134"/>
    </location>
</feature>
<dbReference type="AlphaFoldDB" id="A0A7I7MUL2"/>
<dbReference type="SUPFAM" id="SSF140459">
    <property type="entry name" value="PE/PPE dimer-like"/>
    <property type="match status" value="1"/>
</dbReference>
<accession>A0A7I7MUL2</accession>
<protein>
    <recommendedName>
        <fullName evidence="3">PPE domain-containing protein</fullName>
    </recommendedName>
</protein>
<proteinExistence type="inferred from homology"/>
<evidence type="ECO:0000313" key="4">
    <source>
        <dbReference type="EMBL" id="BBX75881.1"/>
    </source>
</evidence>
<name>A0A7I7MUL2_9MYCO</name>
<dbReference type="PANTHER" id="PTHR46766">
    <property type="entry name" value="GLUTAMINE-RICH PROTEIN 2"/>
    <property type="match status" value="1"/>
</dbReference>
<gene>
    <name evidence="4" type="ORF">MSHI_37870</name>
</gene>
<feature type="compositionally biased region" description="Basic residues" evidence="2">
    <location>
        <begin position="120"/>
        <end position="134"/>
    </location>
</feature>
<reference evidence="4 5" key="1">
    <citation type="journal article" date="2019" name="Emerg. Microbes Infect.">
        <title>Comprehensive subspecies identification of 175 nontuberculous mycobacteria species based on 7547 genomic profiles.</title>
        <authorList>
            <person name="Matsumoto Y."/>
            <person name="Kinjo T."/>
            <person name="Motooka D."/>
            <person name="Nabeya D."/>
            <person name="Jung N."/>
            <person name="Uechi K."/>
            <person name="Horii T."/>
            <person name="Iida T."/>
            <person name="Fujita J."/>
            <person name="Nakamura S."/>
        </authorList>
    </citation>
    <scope>NUCLEOTIDE SEQUENCE [LARGE SCALE GENOMIC DNA]</scope>
    <source>
        <strain evidence="4 5">JCM 14233</strain>
    </source>
</reference>
<comment type="similarity">
    <text evidence="1">Belongs to the mycobacterial PPE family.</text>
</comment>
<evidence type="ECO:0000259" key="3">
    <source>
        <dbReference type="Pfam" id="PF00823"/>
    </source>
</evidence>
<sequence length="134" mass="13530">MAAVAAPYAGWLDAAASRAAGAAAQAKAAAAVYEAARAAIGHPVMVAANRTRLVSLVSSNLLELNAPAIAATEAEYEAMWAEDVAAMVGYHGGASAAAQLNILAAVAAGAAGPGGLEPGHRKHRQLQRGRRQHR</sequence>
<dbReference type="EMBL" id="AP022575">
    <property type="protein sequence ID" value="BBX75881.1"/>
    <property type="molecule type" value="Genomic_DNA"/>
</dbReference>